<evidence type="ECO:0000256" key="4">
    <source>
        <dbReference type="ARBA" id="ARBA00022912"/>
    </source>
</evidence>
<dbReference type="FunFam" id="3.40.50.2300:FF:000113">
    <property type="entry name" value="Low molecular weight protein-tyrosine-phosphatase"/>
    <property type="match status" value="1"/>
</dbReference>
<dbReference type="OrthoDB" id="9784339at2"/>
<accession>A0A494Y2M7</accession>
<dbReference type="InterPro" id="IPR017867">
    <property type="entry name" value="Tyr_phospatase_low_mol_wt"/>
</dbReference>
<evidence type="ECO:0000256" key="6">
    <source>
        <dbReference type="PIRSR" id="PIRSR617867-1"/>
    </source>
</evidence>
<evidence type="ECO:0000256" key="1">
    <source>
        <dbReference type="ARBA" id="ARBA00011063"/>
    </source>
</evidence>
<feature type="active site" description="Nucleophile" evidence="6">
    <location>
        <position position="9"/>
    </location>
</feature>
<comment type="caution">
    <text evidence="8">The sequence shown here is derived from an EMBL/GenBank/DDBJ whole genome shotgun (WGS) entry which is preliminary data.</text>
</comment>
<evidence type="ECO:0000259" key="7">
    <source>
        <dbReference type="SMART" id="SM00226"/>
    </source>
</evidence>
<comment type="catalytic activity">
    <reaction evidence="5">
        <text>O-phospho-L-tyrosyl-[protein] + H2O = L-tyrosyl-[protein] + phosphate</text>
        <dbReference type="Rhea" id="RHEA:10684"/>
        <dbReference type="Rhea" id="RHEA-COMP:10136"/>
        <dbReference type="Rhea" id="RHEA-COMP:20101"/>
        <dbReference type="ChEBI" id="CHEBI:15377"/>
        <dbReference type="ChEBI" id="CHEBI:43474"/>
        <dbReference type="ChEBI" id="CHEBI:46858"/>
        <dbReference type="ChEBI" id="CHEBI:61978"/>
        <dbReference type="EC" id="3.1.3.48"/>
    </reaction>
</comment>
<dbReference type="PANTHER" id="PTHR11717">
    <property type="entry name" value="LOW MOLECULAR WEIGHT PROTEIN TYROSINE PHOSPHATASE"/>
    <property type="match status" value="1"/>
</dbReference>
<evidence type="ECO:0000256" key="5">
    <source>
        <dbReference type="ARBA" id="ARBA00051722"/>
    </source>
</evidence>
<dbReference type="AlphaFoldDB" id="A0A494Y2M7"/>
<proteinExistence type="inferred from homology"/>
<dbReference type="GO" id="GO:0004725">
    <property type="term" value="F:protein tyrosine phosphatase activity"/>
    <property type="evidence" value="ECO:0007669"/>
    <property type="project" value="UniProtKB-EC"/>
</dbReference>
<evidence type="ECO:0000313" key="9">
    <source>
        <dbReference type="Proteomes" id="UP000282076"/>
    </source>
</evidence>
<dbReference type="EC" id="3.1.3.48" evidence="2"/>
<protein>
    <recommendedName>
        <fullName evidence="2">protein-tyrosine-phosphatase</fullName>
        <ecNumber evidence="2">3.1.3.48</ecNumber>
    </recommendedName>
</protein>
<dbReference type="PRINTS" id="PR00719">
    <property type="entry name" value="LMWPTPASE"/>
</dbReference>
<comment type="similarity">
    <text evidence="1">Belongs to the low molecular weight phosphotyrosine protein phosphatase family.</text>
</comment>
<dbReference type="Gene3D" id="3.40.50.2300">
    <property type="match status" value="1"/>
</dbReference>
<dbReference type="EMBL" id="RBZM01000002">
    <property type="protein sequence ID" value="RKP56909.1"/>
    <property type="molecule type" value="Genomic_DNA"/>
</dbReference>
<dbReference type="RefSeq" id="WP_120974525.1">
    <property type="nucleotide sequence ID" value="NZ_RBZM01000002.1"/>
</dbReference>
<dbReference type="Pfam" id="PF01451">
    <property type="entry name" value="LMWPc"/>
    <property type="match status" value="1"/>
</dbReference>
<reference evidence="8 9" key="1">
    <citation type="submission" date="2018-10" db="EMBL/GenBank/DDBJ databases">
        <title>Cohnella sp. M2MS4P-1, whole genome shotgun sequence.</title>
        <authorList>
            <person name="Tuo L."/>
        </authorList>
    </citation>
    <scope>NUCLEOTIDE SEQUENCE [LARGE SCALE GENOMIC DNA]</scope>
    <source>
        <strain evidence="8 9">M2MS4P-1</strain>
    </source>
</reference>
<dbReference type="InterPro" id="IPR036196">
    <property type="entry name" value="Ptyr_pPase_sf"/>
</dbReference>
<dbReference type="SMART" id="SM00226">
    <property type="entry name" value="LMWPc"/>
    <property type="match status" value="1"/>
</dbReference>
<name>A0A494Y2M7_9BACL</name>
<keyword evidence="9" id="KW-1185">Reference proteome</keyword>
<dbReference type="InterPro" id="IPR023485">
    <property type="entry name" value="Ptyr_pPase"/>
</dbReference>
<dbReference type="InterPro" id="IPR050438">
    <property type="entry name" value="LMW_PTPase"/>
</dbReference>
<keyword evidence="4" id="KW-0904">Protein phosphatase</keyword>
<evidence type="ECO:0000313" key="8">
    <source>
        <dbReference type="EMBL" id="RKP56909.1"/>
    </source>
</evidence>
<keyword evidence="3" id="KW-0378">Hydrolase</keyword>
<evidence type="ECO:0000256" key="3">
    <source>
        <dbReference type="ARBA" id="ARBA00022801"/>
    </source>
</evidence>
<dbReference type="CDD" id="cd16343">
    <property type="entry name" value="LMWPTP"/>
    <property type="match status" value="1"/>
</dbReference>
<feature type="active site" description="Proton donor" evidence="6">
    <location>
        <position position="126"/>
    </location>
</feature>
<organism evidence="8 9">
    <name type="scientific">Cohnella endophytica</name>
    <dbReference type="NCBI Taxonomy" id="2419778"/>
    <lineage>
        <taxon>Bacteria</taxon>
        <taxon>Bacillati</taxon>
        <taxon>Bacillota</taxon>
        <taxon>Bacilli</taxon>
        <taxon>Bacillales</taxon>
        <taxon>Paenibacillaceae</taxon>
        <taxon>Cohnella</taxon>
    </lineage>
</organism>
<evidence type="ECO:0000256" key="2">
    <source>
        <dbReference type="ARBA" id="ARBA00013064"/>
    </source>
</evidence>
<dbReference type="PANTHER" id="PTHR11717:SF7">
    <property type="entry name" value="LOW MOLECULAR WEIGHT PHOSPHOTYROSINE PROTEIN PHOSPHATASE"/>
    <property type="match status" value="1"/>
</dbReference>
<feature type="active site" evidence="6">
    <location>
        <position position="15"/>
    </location>
</feature>
<feature type="domain" description="Phosphotyrosine protein phosphatase I" evidence="7">
    <location>
        <begin position="3"/>
        <end position="150"/>
    </location>
</feature>
<dbReference type="SUPFAM" id="SSF52788">
    <property type="entry name" value="Phosphotyrosine protein phosphatases I"/>
    <property type="match status" value="1"/>
</dbReference>
<gene>
    <name evidence="8" type="ORF">D7Z26_02660</name>
</gene>
<dbReference type="Proteomes" id="UP000282076">
    <property type="component" value="Unassembled WGS sequence"/>
</dbReference>
<sequence>MSYSVLFVCLGNICRSPMAEAVFRGLIKRSGLEREITVDSAGTGDWHIGHPPHEGTRKLLDRYSISYEGMRARQILASDGSQFDLIVAMDTKNEKDIREMLGANSRARIIRFLSLLPEKGIDDVPDPYYSGNFDEVYELVKAGCERLLERIKDEGGLADGRQA</sequence>